<proteinExistence type="predicted"/>
<dbReference type="RefSeq" id="WP_164710760.1">
    <property type="nucleotide sequence ID" value="NZ_CP031165.1"/>
</dbReference>
<sequence length="103" mass="11488">MASFIAMYTKPEDAEGFLAEYKADHLPICEKFPNTTRQSLTVLKSTPRRTEPAYFLLFEAEWASEAEMFEAMKDPSLMEASGHAIGLLKKYGNAAEMMLGDSA</sequence>
<dbReference type="Gene3D" id="3.30.70.100">
    <property type="match status" value="1"/>
</dbReference>
<dbReference type="InterPro" id="IPR011008">
    <property type="entry name" value="Dimeric_a/b-barrel"/>
</dbReference>
<organism evidence="1 2">
    <name type="scientific">Euzebya pacifica</name>
    <dbReference type="NCBI Taxonomy" id="1608957"/>
    <lineage>
        <taxon>Bacteria</taxon>
        <taxon>Bacillati</taxon>
        <taxon>Actinomycetota</taxon>
        <taxon>Nitriliruptoria</taxon>
        <taxon>Euzebyales</taxon>
    </lineage>
</organism>
<evidence type="ECO:0000313" key="1">
    <source>
        <dbReference type="EMBL" id="AXV08528.1"/>
    </source>
</evidence>
<evidence type="ECO:0000313" key="2">
    <source>
        <dbReference type="Proteomes" id="UP000264006"/>
    </source>
</evidence>
<dbReference type="SUPFAM" id="SSF54909">
    <property type="entry name" value="Dimeric alpha+beta barrel"/>
    <property type="match status" value="1"/>
</dbReference>
<reference evidence="1 2" key="1">
    <citation type="submission" date="2018-09" db="EMBL/GenBank/DDBJ databases">
        <title>Complete genome sequence of Euzebya sp. DY32-46 isolated from seawater of Pacific Ocean.</title>
        <authorList>
            <person name="Xu L."/>
            <person name="Wu Y.-H."/>
            <person name="Xu X.-W."/>
        </authorList>
    </citation>
    <scope>NUCLEOTIDE SEQUENCE [LARGE SCALE GENOMIC DNA]</scope>
    <source>
        <strain evidence="1 2">DY32-46</strain>
    </source>
</reference>
<dbReference type="KEGG" id="euz:DVS28_a3856"/>
<keyword evidence="2" id="KW-1185">Reference proteome</keyword>
<dbReference type="AlphaFoldDB" id="A0A346Y231"/>
<evidence type="ECO:0008006" key="3">
    <source>
        <dbReference type="Google" id="ProtNLM"/>
    </source>
</evidence>
<accession>A0A346Y231</accession>
<dbReference type="Proteomes" id="UP000264006">
    <property type="component" value="Chromosome"/>
</dbReference>
<gene>
    <name evidence="1" type="ORF">DVS28_a3856</name>
</gene>
<protein>
    <recommendedName>
        <fullName evidence="3">EthD family reductase</fullName>
    </recommendedName>
</protein>
<dbReference type="EMBL" id="CP031165">
    <property type="protein sequence ID" value="AXV08528.1"/>
    <property type="molecule type" value="Genomic_DNA"/>
</dbReference>
<name>A0A346Y231_9ACTN</name>